<feature type="domain" description="PIN" evidence="1">
    <location>
        <begin position="35"/>
        <end position="137"/>
    </location>
</feature>
<dbReference type="InterPro" id="IPR029060">
    <property type="entry name" value="PIN-like_dom_sf"/>
</dbReference>
<evidence type="ECO:0000313" key="2">
    <source>
        <dbReference type="EMBL" id="CAA9590429.1"/>
    </source>
</evidence>
<dbReference type="AlphaFoldDB" id="A0A6J4VY92"/>
<dbReference type="Pfam" id="PF01850">
    <property type="entry name" value="PIN"/>
    <property type="match status" value="1"/>
</dbReference>
<organism evidence="2">
    <name type="scientific">uncultured Thermomicrobiales bacterium</name>
    <dbReference type="NCBI Taxonomy" id="1645740"/>
    <lineage>
        <taxon>Bacteria</taxon>
        <taxon>Pseudomonadati</taxon>
        <taxon>Thermomicrobiota</taxon>
        <taxon>Thermomicrobia</taxon>
        <taxon>Thermomicrobiales</taxon>
        <taxon>environmental samples</taxon>
    </lineage>
</organism>
<dbReference type="SUPFAM" id="SSF88723">
    <property type="entry name" value="PIN domain-like"/>
    <property type="match status" value="1"/>
</dbReference>
<sequence>MTSIDGALAGAARIGLDSAPIIYYVEKQPRYFPLSLAVFERIARGGLRGYSSVITLTETLTHPRRAGNEAIIGAYETLLLDSESLSLLDVNATIAASAADLRARHNLRTPDAIQIATALAAGCEAFLTNDRELRRVSALRVLVLDELTLEQG</sequence>
<accession>A0A6J4VY92</accession>
<dbReference type="EMBL" id="CADCWN010000402">
    <property type="protein sequence ID" value="CAA9590429.1"/>
    <property type="molecule type" value="Genomic_DNA"/>
</dbReference>
<name>A0A6J4VY92_9BACT</name>
<dbReference type="InterPro" id="IPR002716">
    <property type="entry name" value="PIN_dom"/>
</dbReference>
<reference evidence="2" key="1">
    <citation type="submission" date="2020-02" db="EMBL/GenBank/DDBJ databases">
        <authorList>
            <person name="Meier V. D."/>
        </authorList>
    </citation>
    <scope>NUCLEOTIDE SEQUENCE</scope>
    <source>
        <strain evidence="2">AVDCRST_MAG18</strain>
    </source>
</reference>
<dbReference type="Gene3D" id="3.40.50.1010">
    <property type="entry name" value="5'-nuclease"/>
    <property type="match status" value="1"/>
</dbReference>
<evidence type="ECO:0000259" key="1">
    <source>
        <dbReference type="Pfam" id="PF01850"/>
    </source>
</evidence>
<protein>
    <recommendedName>
        <fullName evidence="1">PIN domain-containing protein</fullName>
    </recommendedName>
</protein>
<proteinExistence type="predicted"/>
<gene>
    <name evidence="2" type="ORF">AVDCRST_MAG18-5026</name>
</gene>